<evidence type="ECO:0000313" key="2">
    <source>
        <dbReference type="EMBL" id="RLK61868.1"/>
    </source>
</evidence>
<name>A0A421BBZ6_9PSEU</name>
<feature type="domain" description="Trypsin-co-occurring" evidence="1">
    <location>
        <begin position="4"/>
        <end position="80"/>
    </location>
</feature>
<sequence length="98" mass="10404">MRMDLVELVGHLREQLAEAMTAGAGADLRFEVGAVEVEVSVVVEREAKAGGKAKFWVVEVGTDAKVARHHTQRVKLSLTPTHAGGSVAITGAERGAER</sequence>
<comment type="caution">
    <text evidence="2">The sequence shown here is derived from an EMBL/GenBank/DDBJ whole genome shotgun (WGS) entry which is preliminary data.</text>
</comment>
<protein>
    <recommendedName>
        <fullName evidence="1">Trypsin-co-occurring domain-containing protein</fullName>
    </recommendedName>
</protein>
<reference evidence="2 3" key="1">
    <citation type="submission" date="2018-10" db="EMBL/GenBank/DDBJ databases">
        <title>Genomic Encyclopedia of Archaeal and Bacterial Type Strains, Phase II (KMG-II): from individual species to whole genera.</title>
        <authorList>
            <person name="Goeker M."/>
        </authorList>
    </citation>
    <scope>NUCLEOTIDE SEQUENCE [LARGE SCALE GENOMIC DNA]</scope>
    <source>
        <strain evidence="2 3">DSM 45657</strain>
    </source>
</reference>
<dbReference type="RefSeq" id="WP_147459957.1">
    <property type="nucleotide sequence ID" value="NZ_RCDD01000001.1"/>
</dbReference>
<dbReference type="InterPro" id="IPR045608">
    <property type="entry name" value="Trypco2"/>
</dbReference>
<dbReference type="AlphaFoldDB" id="A0A421BBZ6"/>
<keyword evidence="3" id="KW-1185">Reference proteome</keyword>
<organism evidence="2 3">
    <name type="scientific">Actinokineospora cianjurensis</name>
    <dbReference type="NCBI Taxonomy" id="585224"/>
    <lineage>
        <taxon>Bacteria</taxon>
        <taxon>Bacillati</taxon>
        <taxon>Actinomycetota</taxon>
        <taxon>Actinomycetes</taxon>
        <taxon>Pseudonocardiales</taxon>
        <taxon>Pseudonocardiaceae</taxon>
        <taxon>Actinokineospora</taxon>
    </lineage>
</organism>
<dbReference type="EMBL" id="RCDD01000001">
    <property type="protein sequence ID" value="RLK61868.1"/>
    <property type="molecule type" value="Genomic_DNA"/>
</dbReference>
<dbReference type="Proteomes" id="UP000282454">
    <property type="component" value="Unassembled WGS sequence"/>
</dbReference>
<accession>A0A421BBZ6</accession>
<gene>
    <name evidence="2" type="ORF">CLV68_2412</name>
</gene>
<proteinExistence type="predicted"/>
<evidence type="ECO:0000313" key="3">
    <source>
        <dbReference type="Proteomes" id="UP000282454"/>
    </source>
</evidence>
<evidence type="ECO:0000259" key="1">
    <source>
        <dbReference type="Pfam" id="PF19631"/>
    </source>
</evidence>
<dbReference type="OrthoDB" id="4566193at2"/>
<dbReference type="Pfam" id="PF19631">
    <property type="entry name" value="Trypco2"/>
    <property type="match status" value="1"/>
</dbReference>